<evidence type="ECO:0000256" key="10">
    <source>
        <dbReference type="ARBA" id="ARBA00023306"/>
    </source>
</evidence>
<feature type="domain" description="Cyclin C-terminal" evidence="13">
    <location>
        <begin position="155"/>
        <end position="271"/>
    </location>
</feature>
<evidence type="ECO:0000256" key="1">
    <source>
        <dbReference type="ARBA" id="ARBA00004123"/>
    </source>
</evidence>
<keyword evidence="9" id="KW-0539">Nucleus</keyword>
<evidence type="ECO:0000313" key="15">
    <source>
        <dbReference type="RefSeq" id="XP_027602826.1"/>
    </source>
</evidence>
<comment type="similarity">
    <text evidence="3">Belongs to the cyclin family. Cyclin D subfamily.</text>
</comment>
<evidence type="ECO:0000256" key="8">
    <source>
        <dbReference type="ARBA" id="ARBA00023127"/>
    </source>
</evidence>
<dbReference type="SUPFAM" id="SSF47954">
    <property type="entry name" value="Cyclin-like"/>
    <property type="match status" value="2"/>
</dbReference>
<gene>
    <name evidence="15" type="primary">CCND3</name>
</gene>
<keyword evidence="6" id="KW-0132">Cell division</keyword>
<evidence type="ECO:0000256" key="6">
    <source>
        <dbReference type="ARBA" id="ARBA00022618"/>
    </source>
</evidence>
<dbReference type="PANTHER" id="PTHR10177">
    <property type="entry name" value="CYCLINS"/>
    <property type="match status" value="1"/>
</dbReference>
<keyword evidence="5" id="KW-0597">Phosphoprotein</keyword>
<dbReference type="Gene3D" id="1.10.472.10">
    <property type="entry name" value="Cyclin-like"/>
    <property type="match status" value="2"/>
</dbReference>
<dbReference type="Pfam" id="PF00134">
    <property type="entry name" value="Cyclin_N"/>
    <property type="match status" value="1"/>
</dbReference>
<reference evidence="15" key="1">
    <citation type="submission" date="2025-08" db="UniProtKB">
        <authorList>
            <consortium name="RefSeq"/>
        </authorList>
    </citation>
    <scope>IDENTIFICATION</scope>
    <source>
        <tissue evidence="15">Muscle</tissue>
    </source>
</reference>
<evidence type="ECO:0000259" key="12">
    <source>
        <dbReference type="SMART" id="SM00385"/>
    </source>
</evidence>
<evidence type="ECO:0000256" key="3">
    <source>
        <dbReference type="ARBA" id="ARBA00009065"/>
    </source>
</evidence>
<dbReference type="InterPro" id="IPR004367">
    <property type="entry name" value="Cyclin_C-dom"/>
</dbReference>
<feature type="domain" description="Cyclin-like" evidence="12">
    <location>
        <begin position="62"/>
        <end position="146"/>
    </location>
</feature>
<dbReference type="GeneID" id="114001679"/>
<proteinExistence type="inferred from homology"/>
<dbReference type="SMART" id="SM01332">
    <property type="entry name" value="Cyclin_C"/>
    <property type="match status" value="1"/>
</dbReference>
<dbReference type="InterPro" id="IPR048258">
    <property type="entry name" value="Cyclins_cyclin-box"/>
</dbReference>
<dbReference type="Proteomes" id="UP000504627">
    <property type="component" value="Unplaced"/>
</dbReference>
<dbReference type="SMART" id="SM00385">
    <property type="entry name" value="CYCLIN"/>
    <property type="match status" value="1"/>
</dbReference>
<dbReference type="GO" id="GO:0005634">
    <property type="term" value="C:nucleus"/>
    <property type="evidence" value="ECO:0007669"/>
    <property type="project" value="UniProtKB-SubCell"/>
</dbReference>
<dbReference type="GO" id="GO:0051301">
    <property type="term" value="P:cell division"/>
    <property type="evidence" value="ECO:0007669"/>
    <property type="project" value="UniProtKB-KW"/>
</dbReference>
<keyword evidence="14" id="KW-1185">Reference proteome</keyword>
<evidence type="ECO:0000256" key="2">
    <source>
        <dbReference type="ARBA" id="ARBA00004496"/>
    </source>
</evidence>
<keyword evidence="10" id="KW-0131">Cell cycle</keyword>
<keyword evidence="4" id="KW-0963">Cytoplasm</keyword>
<evidence type="ECO:0000313" key="14">
    <source>
        <dbReference type="Proteomes" id="UP000504627"/>
    </source>
</evidence>
<dbReference type="GO" id="GO:0005737">
    <property type="term" value="C:cytoplasm"/>
    <property type="evidence" value="ECO:0007669"/>
    <property type="project" value="UniProtKB-SubCell"/>
</dbReference>
<protein>
    <submittedName>
        <fullName evidence="15">G1/S-specific cyclin-D3 isoform X1</fullName>
    </submittedName>
</protein>
<name>A0A6J2ISW4_9PASS</name>
<evidence type="ECO:0000256" key="9">
    <source>
        <dbReference type="ARBA" id="ARBA00023242"/>
    </source>
</evidence>
<dbReference type="InterPro" id="IPR039361">
    <property type="entry name" value="Cyclin"/>
</dbReference>
<dbReference type="AlphaFoldDB" id="A0A6J2ISW4"/>
<dbReference type="Pfam" id="PF02984">
    <property type="entry name" value="Cyclin_C"/>
    <property type="match status" value="1"/>
</dbReference>
<evidence type="ECO:0000256" key="7">
    <source>
        <dbReference type="ARBA" id="ARBA00022843"/>
    </source>
</evidence>
<comment type="subcellular location">
    <subcellularLocation>
        <location evidence="2">Cytoplasm</location>
    </subcellularLocation>
    <subcellularLocation>
        <location evidence="1">Nucleus</location>
    </subcellularLocation>
</comment>
<organism evidence="14 15">
    <name type="scientific">Pipra filicauda</name>
    <name type="common">Wire-tailed manakin</name>
    <dbReference type="NCBI Taxonomy" id="649802"/>
    <lineage>
        <taxon>Eukaryota</taxon>
        <taxon>Metazoa</taxon>
        <taxon>Chordata</taxon>
        <taxon>Craniata</taxon>
        <taxon>Vertebrata</taxon>
        <taxon>Euteleostomi</taxon>
        <taxon>Archelosauria</taxon>
        <taxon>Archosauria</taxon>
        <taxon>Dinosauria</taxon>
        <taxon>Saurischia</taxon>
        <taxon>Theropoda</taxon>
        <taxon>Coelurosauria</taxon>
        <taxon>Aves</taxon>
        <taxon>Neognathae</taxon>
        <taxon>Neoaves</taxon>
        <taxon>Telluraves</taxon>
        <taxon>Australaves</taxon>
        <taxon>Passeriformes</taxon>
        <taxon>Pipridae</taxon>
        <taxon>Pipra</taxon>
    </lineage>
</organism>
<keyword evidence="8 11" id="KW-0195">Cyclin</keyword>
<keyword evidence="7" id="KW-0832">Ubl conjugation</keyword>
<evidence type="ECO:0000256" key="11">
    <source>
        <dbReference type="RuleBase" id="RU000383"/>
    </source>
</evidence>
<dbReference type="FunFam" id="1.10.472.10:FF:000120">
    <property type="entry name" value="G1/S-specific cyclin-D1"/>
    <property type="match status" value="1"/>
</dbReference>
<dbReference type="CTD" id="896"/>
<dbReference type="PROSITE" id="PS00292">
    <property type="entry name" value="CYCLINS"/>
    <property type="match status" value="1"/>
</dbReference>
<evidence type="ECO:0000259" key="13">
    <source>
        <dbReference type="SMART" id="SM01332"/>
    </source>
</evidence>
<dbReference type="InParanoid" id="A0A6J2ISW4"/>
<dbReference type="InterPro" id="IPR036915">
    <property type="entry name" value="Cyclin-like_sf"/>
</dbReference>
<sequence length="288" mass="32184">MELLCVESASRVPRAGRDPQLLEDRRVLQNLLSLEERYSPRVSYFQCVQRDIQPYMRRMLAVWMLEVCEEQKCEEEVFPLAMNYLDRFLSSVPVQKNRLQLLGAVCMLLASKLRETMPLTVEKLCIYTDNSITPQQLLHWELLVLEKLKWDLVSVIANDFLPHILHRLPLPPDNVELVKKHAQTFIALCATDSTFVMYPPSMIATGSIGAAIHGLSVSVSDEAMTELLAGITGTDVDCLKACQEQIEAALAESLKQASQCQQEFSAKAAAYGGSQPTGTPTDVTDVNL</sequence>
<dbReference type="InterPro" id="IPR013763">
    <property type="entry name" value="Cyclin-like_dom"/>
</dbReference>
<accession>A0A6J2ISW4</accession>
<evidence type="ECO:0000256" key="5">
    <source>
        <dbReference type="ARBA" id="ARBA00022553"/>
    </source>
</evidence>
<dbReference type="RefSeq" id="XP_027602826.1">
    <property type="nucleotide sequence ID" value="XM_027747025.2"/>
</dbReference>
<dbReference type="InterPro" id="IPR006671">
    <property type="entry name" value="Cyclin_N"/>
</dbReference>
<evidence type="ECO:0000256" key="4">
    <source>
        <dbReference type="ARBA" id="ARBA00022490"/>
    </source>
</evidence>